<gene>
    <name evidence="1" type="ORF">GWK47_016030</name>
</gene>
<dbReference type="EMBL" id="JACEEZ010021379">
    <property type="protein sequence ID" value="KAG0713533.1"/>
    <property type="molecule type" value="Genomic_DNA"/>
</dbReference>
<comment type="caution">
    <text evidence="1">The sequence shown here is derived from an EMBL/GenBank/DDBJ whole genome shotgun (WGS) entry which is preliminary data.</text>
</comment>
<evidence type="ECO:0000313" key="2">
    <source>
        <dbReference type="Proteomes" id="UP000770661"/>
    </source>
</evidence>
<dbReference type="Proteomes" id="UP000770661">
    <property type="component" value="Unassembled WGS sequence"/>
</dbReference>
<accession>A0A8J4XSV0</accession>
<organism evidence="1 2">
    <name type="scientific">Chionoecetes opilio</name>
    <name type="common">Atlantic snow crab</name>
    <name type="synonym">Cancer opilio</name>
    <dbReference type="NCBI Taxonomy" id="41210"/>
    <lineage>
        <taxon>Eukaryota</taxon>
        <taxon>Metazoa</taxon>
        <taxon>Ecdysozoa</taxon>
        <taxon>Arthropoda</taxon>
        <taxon>Crustacea</taxon>
        <taxon>Multicrustacea</taxon>
        <taxon>Malacostraca</taxon>
        <taxon>Eumalacostraca</taxon>
        <taxon>Eucarida</taxon>
        <taxon>Decapoda</taxon>
        <taxon>Pleocyemata</taxon>
        <taxon>Brachyura</taxon>
        <taxon>Eubrachyura</taxon>
        <taxon>Majoidea</taxon>
        <taxon>Majidae</taxon>
        <taxon>Chionoecetes</taxon>
    </lineage>
</organism>
<proteinExistence type="predicted"/>
<name>A0A8J4XSV0_CHIOP</name>
<dbReference type="AlphaFoldDB" id="A0A8J4XSV0"/>
<evidence type="ECO:0000313" key="1">
    <source>
        <dbReference type="EMBL" id="KAG0713533.1"/>
    </source>
</evidence>
<keyword evidence="2" id="KW-1185">Reference proteome</keyword>
<protein>
    <submittedName>
        <fullName evidence="1">Uncharacterized protein</fullName>
    </submittedName>
</protein>
<reference evidence="1" key="1">
    <citation type="submission" date="2020-07" db="EMBL/GenBank/DDBJ databases">
        <title>The High-quality genome of the commercially important snow crab, Chionoecetes opilio.</title>
        <authorList>
            <person name="Jeong J.-H."/>
            <person name="Ryu S."/>
        </authorList>
    </citation>
    <scope>NUCLEOTIDE SEQUENCE</scope>
    <source>
        <strain evidence="1">MADBK_172401_WGS</strain>
        <tissue evidence="1">Digestive gland</tissue>
    </source>
</reference>
<sequence>MSVSLSFRRPLSIVQGPGTGRQLAIQLEREAFKDPPPLVLHWDSKLLPKATSKWASEDRIAVVATGQNFEEILGVPSHKMERDKKSQARFSRRSSESGAREQIIGLTFRYDGLEQRHARRRLCTTWKILRSLLLCWHAGTTYWRLS</sequence>